<dbReference type="PROSITE" id="PS00018">
    <property type="entry name" value="EF_HAND_1"/>
    <property type="match status" value="2"/>
</dbReference>
<dbReference type="InterPro" id="IPR011992">
    <property type="entry name" value="EF-hand-dom_pair"/>
</dbReference>
<evidence type="ECO:0000313" key="3">
    <source>
        <dbReference type="EMBL" id="EGC37152.1"/>
    </source>
</evidence>
<dbReference type="InterPro" id="IPR018247">
    <property type="entry name" value="EF_Hand_1_Ca_BS"/>
</dbReference>
<evidence type="ECO:0000259" key="2">
    <source>
        <dbReference type="PROSITE" id="PS50222"/>
    </source>
</evidence>
<dbReference type="KEGG" id="dpp:DICPUDRAFT_91690"/>
<dbReference type="RefSeq" id="XP_003286355.1">
    <property type="nucleotide sequence ID" value="XM_003286307.1"/>
</dbReference>
<accession>F0ZG01</accession>
<dbReference type="Proteomes" id="UP000001064">
    <property type="component" value="Unassembled WGS sequence"/>
</dbReference>
<dbReference type="SUPFAM" id="SSF47473">
    <property type="entry name" value="EF-hand"/>
    <property type="match status" value="1"/>
</dbReference>
<sequence length="143" mass="16927">MNNIKLTESDMHYVHRVWTKVQEELEYILGKYNKDGDRGLNRSEVAEFFKKNNVKFPNIQTQLIFKYLDGYRGRFDQNGDKKITYDEMIEDFNTFFKFETDLHKNDAYNTADFLFNKIDTDKDGVLTVADLTKYCGPLPNPEQ</sequence>
<keyword evidence="1" id="KW-0106">Calcium</keyword>
<organism evidence="3 4">
    <name type="scientific">Dictyostelium purpureum</name>
    <name type="common">Slime mold</name>
    <dbReference type="NCBI Taxonomy" id="5786"/>
    <lineage>
        <taxon>Eukaryota</taxon>
        <taxon>Amoebozoa</taxon>
        <taxon>Evosea</taxon>
        <taxon>Eumycetozoa</taxon>
        <taxon>Dictyostelia</taxon>
        <taxon>Dictyosteliales</taxon>
        <taxon>Dictyosteliaceae</taxon>
        <taxon>Dictyostelium</taxon>
    </lineage>
</organism>
<dbReference type="AlphaFoldDB" id="F0ZG01"/>
<dbReference type="GeneID" id="10503727"/>
<dbReference type="InParanoid" id="F0ZG01"/>
<keyword evidence="4" id="KW-1185">Reference proteome</keyword>
<dbReference type="OrthoDB" id="20736at2759"/>
<evidence type="ECO:0000313" key="4">
    <source>
        <dbReference type="Proteomes" id="UP000001064"/>
    </source>
</evidence>
<dbReference type="InterPro" id="IPR002048">
    <property type="entry name" value="EF_hand_dom"/>
</dbReference>
<dbReference type="PROSITE" id="PS50222">
    <property type="entry name" value="EF_HAND_2"/>
    <property type="match status" value="1"/>
</dbReference>
<reference evidence="4" key="1">
    <citation type="journal article" date="2011" name="Genome Biol.">
        <title>Comparative genomics of the social amoebae Dictyostelium discoideum and Dictyostelium purpureum.</title>
        <authorList>
            <consortium name="US DOE Joint Genome Institute (JGI-PGF)"/>
            <person name="Sucgang R."/>
            <person name="Kuo A."/>
            <person name="Tian X."/>
            <person name="Salerno W."/>
            <person name="Parikh A."/>
            <person name="Feasley C.L."/>
            <person name="Dalin E."/>
            <person name="Tu H."/>
            <person name="Huang E."/>
            <person name="Barry K."/>
            <person name="Lindquist E."/>
            <person name="Shapiro H."/>
            <person name="Bruce D."/>
            <person name="Schmutz J."/>
            <person name="Salamov A."/>
            <person name="Fey P."/>
            <person name="Gaudet P."/>
            <person name="Anjard C."/>
            <person name="Babu M.M."/>
            <person name="Basu S."/>
            <person name="Bushmanova Y."/>
            <person name="van der Wel H."/>
            <person name="Katoh-Kurasawa M."/>
            <person name="Dinh C."/>
            <person name="Coutinho P.M."/>
            <person name="Saito T."/>
            <person name="Elias M."/>
            <person name="Schaap P."/>
            <person name="Kay R.R."/>
            <person name="Henrissat B."/>
            <person name="Eichinger L."/>
            <person name="Rivero F."/>
            <person name="Putnam N.H."/>
            <person name="West C.M."/>
            <person name="Loomis W.F."/>
            <person name="Chisholm R.L."/>
            <person name="Shaulsky G."/>
            <person name="Strassmann J.E."/>
            <person name="Queller D.C."/>
            <person name="Kuspa A."/>
            <person name="Grigoriev I.V."/>
        </authorList>
    </citation>
    <scope>NUCLEOTIDE SEQUENCE [LARGE SCALE GENOMIC DNA]</scope>
    <source>
        <strain evidence="4">QSDP1</strain>
    </source>
</reference>
<gene>
    <name evidence="3" type="ORF">DICPUDRAFT_91690</name>
</gene>
<evidence type="ECO:0000256" key="1">
    <source>
        <dbReference type="ARBA" id="ARBA00022837"/>
    </source>
</evidence>
<protein>
    <recommendedName>
        <fullName evidence="2">EF-hand domain-containing protein</fullName>
    </recommendedName>
</protein>
<dbReference type="VEuPathDB" id="AmoebaDB:DICPUDRAFT_91690"/>
<dbReference type="Gene3D" id="1.10.238.10">
    <property type="entry name" value="EF-hand"/>
    <property type="match status" value="1"/>
</dbReference>
<name>F0ZG01_DICPU</name>
<proteinExistence type="predicted"/>
<feature type="domain" description="EF-hand" evidence="2">
    <location>
        <begin position="106"/>
        <end position="141"/>
    </location>
</feature>
<dbReference type="EMBL" id="GL871007">
    <property type="protein sequence ID" value="EGC37152.1"/>
    <property type="molecule type" value="Genomic_DNA"/>
</dbReference>
<dbReference type="Pfam" id="PF13499">
    <property type="entry name" value="EF-hand_7"/>
    <property type="match status" value="1"/>
</dbReference>
<dbReference type="GO" id="GO:0005509">
    <property type="term" value="F:calcium ion binding"/>
    <property type="evidence" value="ECO:0007669"/>
    <property type="project" value="InterPro"/>
</dbReference>